<dbReference type="RefSeq" id="WP_310322514.1">
    <property type="nucleotide sequence ID" value="NZ_JAVDWU010000017.1"/>
</dbReference>
<dbReference type="Gene3D" id="2.40.50.320">
    <property type="entry name" value="Copper binding periplasmic protein CusF"/>
    <property type="match status" value="1"/>
</dbReference>
<dbReference type="Pfam" id="PF11604">
    <property type="entry name" value="CusF_Ec"/>
    <property type="match status" value="1"/>
</dbReference>
<evidence type="ECO:0000256" key="1">
    <source>
        <dbReference type="SAM" id="SignalP"/>
    </source>
</evidence>
<proteinExistence type="predicted"/>
<gene>
    <name evidence="2" type="ORF">J2W49_005069</name>
</gene>
<feature type="signal peptide" evidence="1">
    <location>
        <begin position="1"/>
        <end position="21"/>
    </location>
</feature>
<dbReference type="InterPro" id="IPR042230">
    <property type="entry name" value="CusF_sf"/>
</dbReference>
<comment type="caution">
    <text evidence="2">The sequence shown here is derived from an EMBL/GenBank/DDBJ whole genome shotgun (WGS) entry which is preliminary data.</text>
</comment>
<evidence type="ECO:0000313" key="2">
    <source>
        <dbReference type="EMBL" id="MDR7153089.1"/>
    </source>
</evidence>
<reference evidence="2 3" key="1">
    <citation type="submission" date="2023-07" db="EMBL/GenBank/DDBJ databases">
        <title>Sorghum-associated microbial communities from plants grown in Nebraska, USA.</title>
        <authorList>
            <person name="Schachtman D."/>
        </authorList>
    </citation>
    <scope>NUCLEOTIDE SEQUENCE [LARGE SCALE GENOMIC DNA]</scope>
    <source>
        <strain evidence="2 3">4249</strain>
    </source>
</reference>
<feature type="chain" id="PRO_5047336479" evidence="1">
    <location>
        <begin position="22"/>
        <end position="115"/>
    </location>
</feature>
<accession>A0ABU1WV86</accession>
<protein>
    <submittedName>
        <fullName evidence="2">Cu/Ag efflux protein CusF</fullName>
    </submittedName>
</protein>
<name>A0ABU1WV86_9BURK</name>
<keyword evidence="1" id="KW-0732">Signal</keyword>
<sequence>MKHPLLALAFLLTATTLPAMAQTTDHASHHTTAPAAAPADALPLAEAEVRRIDTAANKVSLKHGEIKNLDMPPMTMVFQVSDPALLGKIKVGDKVRFTAAQVNGAYTVMSLEPAP</sequence>
<dbReference type="InterPro" id="IPR021647">
    <property type="entry name" value="CusF_Ec"/>
</dbReference>
<evidence type="ECO:0000313" key="3">
    <source>
        <dbReference type="Proteomes" id="UP001265700"/>
    </source>
</evidence>
<organism evidence="2 3">
    <name type="scientific">Hydrogenophaga palleronii</name>
    <dbReference type="NCBI Taxonomy" id="65655"/>
    <lineage>
        <taxon>Bacteria</taxon>
        <taxon>Pseudomonadati</taxon>
        <taxon>Pseudomonadota</taxon>
        <taxon>Betaproteobacteria</taxon>
        <taxon>Burkholderiales</taxon>
        <taxon>Comamonadaceae</taxon>
        <taxon>Hydrogenophaga</taxon>
    </lineage>
</organism>
<dbReference type="EMBL" id="JAVDWU010000017">
    <property type="protein sequence ID" value="MDR7153089.1"/>
    <property type="molecule type" value="Genomic_DNA"/>
</dbReference>
<dbReference type="Proteomes" id="UP001265700">
    <property type="component" value="Unassembled WGS sequence"/>
</dbReference>
<keyword evidence="3" id="KW-1185">Reference proteome</keyword>